<keyword evidence="4" id="KW-0325">Glycoprotein</keyword>
<dbReference type="PANTHER" id="PTHR12080">
    <property type="entry name" value="SIGNALING LYMPHOCYTIC ACTIVATION MOLECULE"/>
    <property type="match status" value="1"/>
</dbReference>
<dbReference type="InParanoid" id="A0A3B3IKC7"/>
<sequence length="236" mass="26296">MANLVAAIILLEFLGLLDANKDTCDVYGAVGQNLMLPFAHKDLKNNLKWTHNNTVIFQRMKGKVLHGKPEDISSTGSLLLKNLQFASAGNYKASVWHSNGTLEKEWDRHLCVMDKVPKPQLTYICDFKSNAVKLHCSVSKPHYLNYSWMIDERILTNEKTQSLSISLMEVKEERRFSCSVENNISKESSDGVRLTCKTSSAPLLCFPKLVVMAVLAGGAGLRGNRVCECVKTESSD</sequence>
<dbReference type="PROSITE" id="PS50835">
    <property type="entry name" value="IG_LIKE"/>
    <property type="match status" value="1"/>
</dbReference>
<protein>
    <recommendedName>
        <fullName evidence="6">Ig-like domain-containing protein</fullName>
    </recommendedName>
</protein>
<dbReference type="AlphaFoldDB" id="A0A3B3IKC7"/>
<feature type="signal peptide" evidence="5">
    <location>
        <begin position="1"/>
        <end position="19"/>
    </location>
</feature>
<organism evidence="7 8">
    <name type="scientific">Oryzias latipes</name>
    <name type="common">Japanese rice fish</name>
    <name type="synonym">Japanese killifish</name>
    <dbReference type="NCBI Taxonomy" id="8090"/>
    <lineage>
        <taxon>Eukaryota</taxon>
        <taxon>Metazoa</taxon>
        <taxon>Chordata</taxon>
        <taxon>Craniata</taxon>
        <taxon>Vertebrata</taxon>
        <taxon>Euteleostomi</taxon>
        <taxon>Actinopterygii</taxon>
        <taxon>Neopterygii</taxon>
        <taxon>Teleostei</taxon>
        <taxon>Neoteleostei</taxon>
        <taxon>Acanthomorphata</taxon>
        <taxon>Ovalentaria</taxon>
        <taxon>Atherinomorphae</taxon>
        <taxon>Beloniformes</taxon>
        <taxon>Adrianichthyidae</taxon>
        <taxon>Oryziinae</taxon>
        <taxon>Oryzias</taxon>
    </lineage>
</organism>
<feature type="domain" description="Ig-like" evidence="6">
    <location>
        <begin position="119"/>
        <end position="195"/>
    </location>
</feature>
<dbReference type="SUPFAM" id="SSF48726">
    <property type="entry name" value="Immunoglobulin"/>
    <property type="match status" value="2"/>
</dbReference>
<dbReference type="InterPro" id="IPR013783">
    <property type="entry name" value="Ig-like_fold"/>
</dbReference>
<reference evidence="7 8" key="1">
    <citation type="journal article" date="2007" name="Nature">
        <title>The medaka draft genome and insights into vertebrate genome evolution.</title>
        <authorList>
            <person name="Kasahara M."/>
            <person name="Naruse K."/>
            <person name="Sasaki S."/>
            <person name="Nakatani Y."/>
            <person name="Qu W."/>
            <person name="Ahsan B."/>
            <person name="Yamada T."/>
            <person name="Nagayasu Y."/>
            <person name="Doi K."/>
            <person name="Kasai Y."/>
            <person name="Jindo T."/>
            <person name="Kobayashi D."/>
            <person name="Shimada A."/>
            <person name="Toyoda A."/>
            <person name="Kuroki Y."/>
            <person name="Fujiyama A."/>
            <person name="Sasaki T."/>
            <person name="Shimizu A."/>
            <person name="Asakawa S."/>
            <person name="Shimizu N."/>
            <person name="Hashimoto S."/>
            <person name="Yang J."/>
            <person name="Lee Y."/>
            <person name="Matsushima K."/>
            <person name="Sugano S."/>
            <person name="Sakaizumi M."/>
            <person name="Narita T."/>
            <person name="Ohishi K."/>
            <person name="Haga S."/>
            <person name="Ohta F."/>
            <person name="Nomoto H."/>
            <person name="Nogata K."/>
            <person name="Morishita T."/>
            <person name="Endo T."/>
            <person name="Shin-I T."/>
            <person name="Takeda H."/>
            <person name="Morishita S."/>
            <person name="Kohara Y."/>
        </authorList>
    </citation>
    <scope>NUCLEOTIDE SEQUENCE [LARGE SCALE GENOMIC DNA]</scope>
    <source>
        <strain evidence="7 8">Hd-rR</strain>
    </source>
</reference>
<feature type="chain" id="PRO_5017429667" description="Ig-like domain-containing protein" evidence="5">
    <location>
        <begin position="20"/>
        <end position="236"/>
    </location>
</feature>
<dbReference type="Ensembl" id="ENSORLT00000044930.1">
    <property type="protein sequence ID" value="ENSORLP00000044127.1"/>
    <property type="gene ID" value="ENSORLG00000027602.1"/>
</dbReference>
<evidence type="ECO:0000256" key="5">
    <source>
        <dbReference type="SAM" id="SignalP"/>
    </source>
</evidence>
<evidence type="ECO:0000256" key="4">
    <source>
        <dbReference type="ARBA" id="ARBA00023180"/>
    </source>
</evidence>
<comment type="subcellular location">
    <subcellularLocation>
        <location evidence="1">Membrane</location>
    </subcellularLocation>
</comment>
<dbReference type="GO" id="GO:0006955">
    <property type="term" value="P:immune response"/>
    <property type="evidence" value="ECO:0000318"/>
    <property type="project" value="GO_Central"/>
</dbReference>
<keyword evidence="3" id="KW-0472">Membrane</keyword>
<dbReference type="GeneTree" id="ENSGT00940000170627"/>
<dbReference type="STRING" id="8090.ENSORLP00000044127"/>
<reference evidence="7" key="3">
    <citation type="submission" date="2025-09" db="UniProtKB">
        <authorList>
            <consortium name="Ensembl"/>
        </authorList>
    </citation>
    <scope>IDENTIFICATION</scope>
    <source>
        <strain evidence="7">Hd-rR</strain>
    </source>
</reference>
<dbReference type="Gene3D" id="2.60.40.10">
    <property type="entry name" value="Immunoglobulins"/>
    <property type="match status" value="2"/>
</dbReference>
<reference evidence="7" key="2">
    <citation type="submission" date="2025-08" db="UniProtKB">
        <authorList>
            <consortium name="Ensembl"/>
        </authorList>
    </citation>
    <scope>IDENTIFICATION</scope>
    <source>
        <strain evidence="7">Hd-rR</strain>
    </source>
</reference>
<evidence type="ECO:0000256" key="2">
    <source>
        <dbReference type="ARBA" id="ARBA00022729"/>
    </source>
</evidence>
<evidence type="ECO:0000256" key="3">
    <source>
        <dbReference type="ARBA" id="ARBA00023136"/>
    </source>
</evidence>
<evidence type="ECO:0000256" key="1">
    <source>
        <dbReference type="ARBA" id="ARBA00004370"/>
    </source>
</evidence>
<dbReference type="Proteomes" id="UP000001038">
    <property type="component" value="Chromosome 6"/>
</dbReference>
<dbReference type="InterPro" id="IPR036179">
    <property type="entry name" value="Ig-like_dom_sf"/>
</dbReference>
<evidence type="ECO:0000259" key="6">
    <source>
        <dbReference type="PROSITE" id="PS50835"/>
    </source>
</evidence>
<name>A0A3B3IKC7_ORYLA</name>
<keyword evidence="8" id="KW-1185">Reference proteome</keyword>
<accession>A0A3B3IKC7</accession>
<dbReference type="GO" id="GO:0016020">
    <property type="term" value="C:membrane"/>
    <property type="evidence" value="ECO:0007669"/>
    <property type="project" value="UniProtKB-SubCell"/>
</dbReference>
<evidence type="ECO:0000313" key="7">
    <source>
        <dbReference type="Ensembl" id="ENSORLP00000044127.1"/>
    </source>
</evidence>
<evidence type="ECO:0000313" key="8">
    <source>
        <dbReference type="Proteomes" id="UP000001038"/>
    </source>
</evidence>
<keyword evidence="2 5" id="KW-0732">Signal</keyword>
<gene>
    <name evidence="7" type="primary">cd2</name>
</gene>
<dbReference type="InterPro" id="IPR015631">
    <property type="entry name" value="CD2/SLAM_rcpt"/>
</dbReference>
<proteinExistence type="predicted"/>
<dbReference type="PANTHER" id="PTHR12080:SF59">
    <property type="entry name" value="HEPATIC AND GLIAL CELL ADHESION MOLECULE"/>
    <property type="match status" value="1"/>
</dbReference>
<dbReference type="Bgee" id="ENSORLG00000027602">
    <property type="expression patterns" value="Expressed in pharyngeal gill and 10 other cell types or tissues"/>
</dbReference>
<dbReference type="InterPro" id="IPR007110">
    <property type="entry name" value="Ig-like_dom"/>
</dbReference>
<dbReference type="GO" id="GO:0005911">
    <property type="term" value="C:cell-cell junction"/>
    <property type="evidence" value="ECO:0000318"/>
    <property type="project" value="GO_Central"/>
</dbReference>